<keyword evidence="1" id="KW-0812">Transmembrane</keyword>
<gene>
    <name evidence="3" type="ORF">GCM10023314_16600</name>
</gene>
<proteinExistence type="predicted"/>
<feature type="transmembrane region" description="Helical" evidence="1">
    <location>
        <begin position="35"/>
        <end position="59"/>
    </location>
</feature>
<keyword evidence="1" id="KW-1133">Transmembrane helix</keyword>
<evidence type="ECO:0000256" key="1">
    <source>
        <dbReference type="SAM" id="Phobius"/>
    </source>
</evidence>
<accession>A0ABP9GHR9</accession>
<evidence type="ECO:0000259" key="2">
    <source>
        <dbReference type="Pfam" id="PF11127"/>
    </source>
</evidence>
<dbReference type="RefSeq" id="WP_345191413.1">
    <property type="nucleotide sequence ID" value="NZ_BAABJJ010000025.1"/>
</dbReference>
<name>A0ABP9GHR9_9FLAO</name>
<protein>
    <recommendedName>
        <fullName evidence="2">Inner membrane protein YgaP-like transmembrane domain-containing protein</fullName>
    </recommendedName>
</protein>
<evidence type="ECO:0000313" key="3">
    <source>
        <dbReference type="EMBL" id="GAA4944276.1"/>
    </source>
</evidence>
<feature type="domain" description="Inner membrane protein YgaP-like transmembrane" evidence="2">
    <location>
        <begin position="1"/>
        <end position="67"/>
    </location>
</feature>
<keyword evidence="1" id="KW-0472">Membrane</keyword>
<organism evidence="3 4">
    <name type="scientific">Algibacter agarivorans</name>
    <dbReference type="NCBI Taxonomy" id="1109741"/>
    <lineage>
        <taxon>Bacteria</taxon>
        <taxon>Pseudomonadati</taxon>
        <taxon>Bacteroidota</taxon>
        <taxon>Flavobacteriia</taxon>
        <taxon>Flavobacteriales</taxon>
        <taxon>Flavobacteriaceae</taxon>
        <taxon>Algibacter</taxon>
    </lineage>
</organism>
<dbReference type="Proteomes" id="UP001501302">
    <property type="component" value="Unassembled WGS sequence"/>
</dbReference>
<dbReference type="InterPro" id="IPR021309">
    <property type="entry name" value="YgaP-like_TM"/>
</dbReference>
<dbReference type="Pfam" id="PF11127">
    <property type="entry name" value="YgaP-like_TM"/>
    <property type="match status" value="1"/>
</dbReference>
<keyword evidence="4" id="KW-1185">Reference proteome</keyword>
<comment type="caution">
    <text evidence="3">The sequence shown here is derived from an EMBL/GenBank/DDBJ whole genome shotgun (WGS) entry which is preliminary data.</text>
</comment>
<sequence>MKKNMGTLDKGIRLVIAIAIALLYYFNIISGTLAYILMAVAIIFLLTSFINFCPLYTLFGINTCKVKK</sequence>
<reference evidence="4" key="1">
    <citation type="journal article" date="2019" name="Int. J. Syst. Evol. Microbiol.">
        <title>The Global Catalogue of Microorganisms (GCM) 10K type strain sequencing project: providing services to taxonomists for standard genome sequencing and annotation.</title>
        <authorList>
            <consortium name="The Broad Institute Genomics Platform"/>
            <consortium name="The Broad Institute Genome Sequencing Center for Infectious Disease"/>
            <person name="Wu L."/>
            <person name="Ma J."/>
        </authorList>
    </citation>
    <scope>NUCLEOTIDE SEQUENCE [LARGE SCALE GENOMIC DNA]</scope>
    <source>
        <strain evidence="4">JCM 18285</strain>
    </source>
</reference>
<evidence type="ECO:0000313" key="4">
    <source>
        <dbReference type="Proteomes" id="UP001501302"/>
    </source>
</evidence>
<feature type="transmembrane region" description="Helical" evidence="1">
    <location>
        <begin position="12"/>
        <end position="29"/>
    </location>
</feature>
<dbReference type="EMBL" id="BAABJJ010000025">
    <property type="protein sequence ID" value="GAA4944276.1"/>
    <property type="molecule type" value="Genomic_DNA"/>
</dbReference>